<evidence type="ECO:0000313" key="2">
    <source>
        <dbReference type="Proteomes" id="UP000290289"/>
    </source>
</evidence>
<keyword evidence="2" id="KW-1185">Reference proteome</keyword>
<name>A0A498KGF4_MALDO</name>
<organism evidence="1 2">
    <name type="scientific">Malus domestica</name>
    <name type="common">Apple</name>
    <name type="synonym">Pyrus malus</name>
    <dbReference type="NCBI Taxonomy" id="3750"/>
    <lineage>
        <taxon>Eukaryota</taxon>
        <taxon>Viridiplantae</taxon>
        <taxon>Streptophyta</taxon>
        <taxon>Embryophyta</taxon>
        <taxon>Tracheophyta</taxon>
        <taxon>Spermatophyta</taxon>
        <taxon>Magnoliopsida</taxon>
        <taxon>eudicotyledons</taxon>
        <taxon>Gunneridae</taxon>
        <taxon>Pentapetalae</taxon>
        <taxon>rosids</taxon>
        <taxon>fabids</taxon>
        <taxon>Rosales</taxon>
        <taxon>Rosaceae</taxon>
        <taxon>Amygdaloideae</taxon>
        <taxon>Maleae</taxon>
        <taxon>Malus</taxon>
    </lineage>
</organism>
<reference evidence="1 2" key="1">
    <citation type="submission" date="2018-10" db="EMBL/GenBank/DDBJ databases">
        <title>A high-quality apple genome assembly.</title>
        <authorList>
            <person name="Hu J."/>
        </authorList>
    </citation>
    <scope>NUCLEOTIDE SEQUENCE [LARGE SCALE GENOMIC DNA]</scope>
    <source>
        <strain evidence="2">cv. HFTH1</strain>
        <tissue evidence="1">Young leaf</tissue>
    </source>
</reference>
<dbReference type="AlphaFoldDB" id="A0A498KGF4"/>
<protein>
    <submittedName>
        <fullName evidence="1">Uncharacterized protein</fullName>
    </submittedName>
</protein>
<sequence>MESLYLLMFCFFGKDLLVLNTDGISRSLDFLFVGHGATFIYQKKEGRNAEMPFALLNEIFTAFV</sequence>
<comment type="caution">
    <text evidence="1">The sequence shown here is derived from an EMBL/GenBank/DDBJ whole genome shotgun (WGS) entry which is preliminary data.</text>
</comment>
<evidence type="ECO:0000313" key="1">
    <source>
        <dbReference type="EMBL" id="RXI06446.1"/>
    </source>
</evidence>
<proteinExistence type="predicted"/>
<gene>
    <name evidence="1" type="ORF">DVH24_018488</name>
</gene>
<accession>A0A498KGF4</accession>
<dbReference type="Proteomes" id="UP000290289">
    <property type="component" value="Chromosome 2"/>
</dbReference>
<dbReference type="EMBL" id="RDQH01000328">
    <property type="protein sequence ID" value="RXI06446.1"/>
    <property type="molecule type" value="Genomic_DNA"/>
</dbReference>